<gene>
    <name evidence="2" type="ORF">PQU95_15610</name>
</gene>
<dbReference type="Pfam" id="PF24391">
    <property type="entry name" value="HD-CE"/>
    <property type="match status" value="1"/>
</dbReference>
<evidence type="ECO:0000313" key="3">
    <source>
        <dbReference type="Proteomes" id="UP001219956"/>
    </source>
</evidence>
<dbReference type="InterPro" id="IPR036890">
    <property type="entry name" value="HATPase_C_sf"/>
</dbReference>
<dbReference type="Gene3D" id="3.30.565.10">
    <property type="entry name" value="Histidine kinase-like ATPase, C-terminal domain"/>
    <property type="match status" value="1"/>
</dbReference>
<organism evidence="2 3">
    <name type="scientific">Vogesella aquatica</name>
    <dbReference type="NCBI Taxonomy" id="2984206"/>
    <lineage>
        <taxon>Bacteria</taxon>
        <taxon>Pseudomonadati</taxon>
        <taxon>Pseudomonadota</taxon>
        <taxon>Betaproteobacteria</taxon>
        <taxon>Neisseriales</taxon>
        <taxon>Chromobacteriaceae</taxon>
        <taxon>Vogesella</taxon>
    </lineage>
</organism>
<proteinExistence type="predicted"/>
<evidence type="ECO:0000313" key="2">
    <source>
        <dbReference type="EMBL" id="MDC7718634.1"/>
    </source>
</evidence>
<dbReference type="InterPro" id="IPR056471">
    <property type="entry name" value="HD-CE"/>
</dbReference>
<dbReference type="EMBL" id="JAQQLF010000023">
    <property type="protein sequence ID" value="MDC7718634.1"/>
    <property type="molecule type" value="Genomic_DNA"/>
</dbReference>
<keyword evidence="2" id="KW-0547">Nucleotide-binding</keyword>
<protein>
    <submittedName>
        <fullName evidence="2">ATP-binding protein</fullName>
    </submittedName>
</protein>
<evidence type="ECO:0000259" key="1">
    <source>
        <dbReference type="Pfam" id="PF24391"/>
    </source>
</evidence>
<reference evidence="2 3" key="1">
    <citation type="submission" date="2023-01" db="EMBL/GenBank/DDBJ databases">
        <title>Novel species of the genus Vogesella isolated from rivers.</title>
        <authorList>
            <person name="Lu H."/>
        </authorList>
    </citation>
    <scope>NUCLEOTIDE SEQUENCE [LARGE SCALE GENOMIC DNA]</scope>
    <source>
        <strain evidence="2 3">DC21W</strain>
    </source>
</reference>
<dbReference type="GO" id="GO:0005524">
    <property type="term" value="F:ATP binding"/>
    <property type="evidence" value="ECO:0007669"/>
    <property type="project" value="UniProtKB-KW"/>
</dbReference>
<dbReference type="SUPFAM" id="SSF55874">
    <property type="entry name" value="ATPase domain of HSP90 chaperone/DNA topoisomerase II/histidine kinase"/>
    <property type="match status" value="1"/>
</dbReference>
<keyword evidence="2" id="KW-0067">ATP-binding</keyword>
<accession>A0ABT5J1C8</accession>
<sequence length="947" mass="108089">MSLELYFREACERHEHLKLLESQWRFDKELISKALQNISSIFPHYSRHDSSHSRQIIVNIERMLGDRIGHLTATDIWLILEAAYSHDIGMVVTYKQIQDMDTPEFKIFVQDIVNNPDHDLYQFSLNWLQGTATLPNGSAAHVFFDEYRQLLAEWYRKKHPENSAKIIHDPLEEIGLTSPRNELLPKRLFGVLAAICDAHGQSFEKVMELPFSEAGMATEDCHPRYVAFLLRMGDLLDVDDNRFCPVMMRMSGASLPEHSHAHFDKHQGIRHFRLDSERIEIEVVCPSPDSYEVAHDWFKWLEREYQNQSQHWPSIVPNKKLGRLPTLSPPRVYLNKPYLVINQGKKPNFDLNADAILKLLRGTGLYSSKIESVREILQNAVDSTIISIWEKHSEEIVNLDPSSQILFDIYDASKISVDFLQNHSDKDIFTLVVKDVGMGISRSDIVHMLQVGSSSKNSEKSRIIQKMPEWFKPSGNFGIGLQSIYLLSDKFSISTKSRVTNEALRLTFSKGKNSSVVIEILSPSDVDYGATVEVDIRIDPFPDRISIPFDGSGGELMRKMGEYDFTKPTSDLKIYEQIKIFEAIKNFNAGSPIKIKTMQGELSSGSRGTYFSRETNIALSQVQFGYFDFRMMHTLFRGQPFSDLQPGLPFVSAQVDFYGHQAIEFLTYNREKILPQAKSAAVKKIKQALIEYIFNNYDCIDEVDRPCAAAFYCLNSINCNDVDKFHDDLMRFDISIEGKGVFSLSEVLNKISNGSIEKMGVKERHASGFFQFENQINPNVEEVALILGDSAAVALKLIKILATKRGIYWQELLPAPGASETCLWSHSDICPVSNEVFSKLLSGKSNGLDIGRRMLFPSWGEYRNIAIEATIPWARFHMHISYASDYLVLPYVFSQDGGWLNFDDDLIGWVYERRKNKNIDIDEIRALYEKLNEEIGKILLGLPATPN</sequence>
<dbReference type="Pfam" id="PF13589">
    <property type="entry name" value="HATPase_c_3"/>
    <property type="match status" value="1"/>
</dbReference>
<dbReference type="RefSeq" id="WP_272752873.1">
    <property type="nucleotide sequence ID" value="NZ_JAQQLF010000023.1"/>
</dbReference>
<comment type="caution">
    <text evidence="2">The sequence shown here is derived from an EMBL/GenBank/DDBJ whole genome shotgun (WGS) entry which is preliminary data.</text>
</comment>
<keyword evidence="3" id="KW-1185">Reference proteome</keyword>
<dbReference type="Proteomes" id="UP001219956">
    <property type="component" value="Unassembled WGS sequence"/>
</dbReference>
<name>A0ABT5J1C8_9NEIS</name>
<feature type="domain" description="HD-CE" evidence="1">
    <location>
        <begin position="42"/>
        <end position="306"/>
    </location>
</feature>